<feature type="signal peptide" evidence="1">
    <location>
        <begin position="1"/>
        <end position="17"/>
    </location>
</feature>
<feature type="domain" description="Sulfatase N-terminal" evidence="2">
    <location>
        <begin position="21"/>
        <end position="367"/>
    </location>
</feature>
<dbReference type="InterPro" id="IPR017850">
    <property type="entry name" value="Alkaline_phosphatase_core_sf"/>
</dbReference>
<organism evidence="3 4">
    <name type="scientific">Lentisphaera araneosa HTCC2155</name>
    <dbReference type="NCBI Taxonomy" id="313628"/>
    <lineage>
        <taxon>Bacteria</taxon>
        <taxon>Pseudomonadati</taxon>
        <taxon>Lentisphaerota</taxon>
        <taxon>Lentisphaeria</taxon>
        <taxon>Lentisphaerales</taxon>
        <taxon>Lentisphaeraceae</taxon>
        <taxon>Lentisphaera</taxon>
    </lineage>
</organism>
<dbReference type="Proteomes" id="UP000004947">
    <property type="component" value="Unassembled WGS sequence"/>
</dbReference>
<proteinExistence type="predicted"/>
<dbReference type="RefSeq" id="WP_007278493.1">
    <property type="nucleotide sequence ID" value="NZ_ABCK01000007.1"/>
</dbReference>
<accession>A6DKT1</accession>
<dbReference type="PANTHER" id="PTHR46615">
    <property type="entry name" value="ARYLSULFATASE K"/>
    <property type="match status" value="1"/>
</dbReference>
<comment type="caution">
    <text evidence="3">The sequence shown here is derived from an EMBL/GenBank/DDBJ whole genome shotgun (WGS) entry which is preliminary data.</text>
</comment>
<sequence length="505" mass="57123">MKFFITIIFSFIYLAQAAEKPNFLFILVDDQSPFDLKIYDKKSPLDTPTLDRLASQGMVFDAAHHMGSNQGAVCNPSRHMIMSGRNVWNLPHGAIRKLPASADRQTREQMCPSNLAEYTLPAVFNRAGYITMRTCKQGNSYPAANVRFTIRHDATKRGGTAESGSAWHGDQVMNFLNERETQTTKKPFLIYYGFSHPHDDREGTPELLKKYGAINHRDKNNPPLLNPELPTPKLPYNYLSRHPFPHGHPGLRDEVSAPGIWHHRDEATIRNELGREYACSENIDIQIDRVLKKLESMGELDNTYIIYTSDHGIAIGRHGLQGKQNLYEHTFRVPFIVKGPGIPAGKRVKGNIYLTDILSTLCDLAGIAIPESNQGKSFKKVLEAKQDTVRETVFGVYAGGTKPGMRCVKKGDWKLIKYDTLEGKVRKTQLFNLAENPDELLSEHHQGEIIALTGNQPQAKQVNLANEPQYAAKLKEMEALLLDQMRKHQDPYRLWNQPDEGLVRK</sequence>
<dbReference type="Gene3D" id="3.40.720.10">
    <property type="entry name" value="Alkaline Phosphatase, subunit A"/>
    <property type="match status" value="1"/>
</dbReference>
<dbReference type="STRING" id="313628.LNTAR_01220"/>
<evidence type="ECO:0000313" key="4">
    <source>
        <dbReference type="Proteomes" id="UP000004947"/>
    </source>
</evidence>
<dbReference type="CDD" id="cd16155">
    <property type="entry name" value="sulfatase_like"/>
    <property type="match status" value="1"/>
</dbReference>
<keyword evidence="4" id="KW-1185">Reference proteome</keyword>
<keyword evidence="1" id="KW-0732">Signal</keyword>
<evidence type="ECO:0000313" key="3">
    <source>
        <dbReference type="EMBL" id="EDM27979.1"/>
    </source>
</evidence>
<dbReference type="InterPro" id="IPR051849">
    <property type="entry name" value="GAG-degrading_sulfatase"/>
</dbReference>
<dbReference type="Pfam" id="PF00884">
    <property type="entry name" value="Sulfatase"/>
    <property type="match status" value="1"/>
</dbReference>
<dbReference type="SUPFAM" id="SSF53649">
    <property type="entry name" value="Alkaline phosphatase-like"/>
    <property type="match status" value="1"/>
</dbReference>
<dbReference type="GO" id="GO:0004065">
    <property type="term" value="F:arylsulfatase activity"/>
    <property type="evidence" value="ECO:0007669"/>
    <property type="project" value="TreeGrafter"/>
</dbReference>
<dbReference type="eggNOG" id="COG3119">
    <property type="taxonomic scope" value="Bacteria"/>
</dbReference>
<evidence type="ECO:0000259" key="2">
    <source>
        <dbReference type="Pfam" id="PF00884"/>
    </source>
</evidence>
<dbReference type="PANTHER" id="PTHR46615:SF1">
    <property type="entry name" value="ARYLSULFATASE K"/>
    <property type="match status" value="1"/>
</dbReference>
<dbReference type="EMBL" id="ABCK01000007">
    <property type="protein sequence ID" value="EDM27979.1"/>
    <property type="molecule type" value="Genomic_DNA"/>
</dbReference>
<dbReference type="InterPro" id="IPR000917">
    <property type="entry name" value="Sulfatase_N"/>
</dbReference>
<reference evidence="3 4" key="1">
    <citation type="journal article" date="2010" name="J. Bacteriol.">
        <title>Genome sequence of Lentisphaera araneosa HTCC2155T, the type species of the order Lentisphaerales in the phylum Lentisphaerae.</title>
        <authorList>
            <person name="Thrash J.C."/>
            <person name="Cho J.C."/>
            <person name="Vergin K.L."/>
            <person name="Morris R.M."/>
            <person name="Giovannoni S.J."/>
        </authorList>
    </citation>
    <scope>NUCLEOTIDE SEQUENCE [LARGE SCALE GENOMIC DNA]</scope>
    <source>
        <strain evidence="3 4">HTCC2155</strain>
    </source>
</reference>
<feature type="chain" id="PRO_5002694490" evidence="1">
    <location>
        <begin position="18"/>
        <end position="505"/>
    </location>
</feature>
<dbReference type="AlphaFoldDB" id="A6DKT1"/>
<protein>
    <submittedName>
        <fullName evidence="3">Probable sulfatase</fullName>
    </submittedName>
</protein>
<evidence type="ECO:0000256" key="1">
    <source>
        <dbReference type="SAM" id="SignalP"/>
    </source>
</evidence>
<dbReference type="OrthoDB" id="9762324at2"/>
<name>A6DKT1_9BACT</name>
<gene>
    <name evidence="3" type="ORF">LNTAR_01220</name>
</gene>
<dbReference type="GO" id="GO:0015024">
    <property type="term" value="F:glucuronate-2-sulfatase activity"/>
    <property type="evidence" value="ECO:0007669"/>
    <property type="project" value="TreeGrafter"/>
</dbReference>